<keyword evidence="1" id="KW-0862">Zinc</keyword>
<dbReference type="PROSITE" id="PS50157">
    <property type="entry name" value="ZINC_FINGER_C2H2_2"/>
    <property type="match status" value="1"/>
</dbReference>
<dbReference type="Proteomes" id="UP000014760">
    <property type="component" value="Unassembled WGS sequence"/>
</dbReference>
<dbReference type="AlphaFoldDB" id="X1ZKN2"/>
<protein>
    <recommendedName>
        <fullName evidence="2">C2H2-type domain-containing protein</fullName>
    </recommendedName>
</protein>
<reference evidence="4" key="2">
    <citation type="journal article" date="2013" name="Nature">
        <title>Insights into bilaterian evolution from three spiralian genomes.</title>
        <authorList>
            <person name="Simakov O."/>
            <person name="Marletaz F."/>
            <person name="Cho S.J."/>
            <person name="Edsinger-Gonzales E."/>
            <person name="Havlak P."/>
            <person name="Hellsten U."/>
            <person name="Kuo D.H."/>
            <person name="Larsson T."/>
            <person name="Lv J."/>
            <person name="Arendt D."/>
            <person name="Savage R."/>
            <person name="Osoegawa K."/>
            <person name="de Jong P."/>
            <person name="Grimwood J."/>
            <person name="Chapman J.A."/>
            <person name="Shapiro H."/>
            <person name="Aerts A."/>
            <person name="Otillar R.P."/>
            <person name="Terry A.Y."/>
            <person name="Boore J.L."/>
            <person name="Grigoriev I.V."/>
            <person name="Lindberg D.R."/>
            <person name="Seaver E.C."/>
            <person name="Weisblat D.A."/>
            <person name="Putnam N.H."/>
            <person name="Rokhsar D.S."/>
        </authorList>
    </citation>
    <scope>NUCLEOTIDE SEQUENCE</scope>
    <source>
        <strain evidence="4">I ESC-2004</strain>
    </source>
</reference>
<dbReference type="EnsemblMetazoa" id="CapteT187700">
    <property type="protein sequence ID" value="CapteP187700"/>
    <property type="gene ID" value="CapteG187700"/>
</dbReference>
<dbReference type="OMA" id="STNICLQ"/>
<dbReference type="InterPro" id="IPR013087">
    <property type="entry name" value="Znf_C2H2_type"/>
</dbReference>
<dbReference type="HOGENOM" id="CLU_067707_0_0_1"/>
<dbReference type="EMBL" id="AMQN01021609">
    <property type="status" value="NOT_ANNOTATED_CDS"/>
    <property type="molecule type" value="Genomic_DNA"/>
</dbReference>
<evidence type="ECO:0000313" key="4">
    <source>
        <dbReference type="Proteomes" id="UP000014760"/>
    </source>
</evidence>
<name>X1ZKN2_CAPTE</name>
<accession>X1ZKN2</accession>
<keyword evidence="1" id="KW-0863">Zinc-finger</keyword>
<organism evidence="3 4">
    <name type="scientific">Capitella teleta</name>
    <name type="common">Polychaete worm</name>
    <dbReference type="NCBI Taxonomy" id="283909"/>
    <lineage>
        <taxon>Eukaryota</taxon>
        <taxon>Metazoa</taxon>
        <taxon>Spiralia</taxon>
        <taxon>Lophotrochozoa</taxon>
        <taxon>Annelida</taxon>
        <taxon>Polychaeta</taxon>
        <taxon>Sedentaria</taxon>
        <taxon>Scolecida</taxon>
        <taxon>Capitellidae</taxon>
        <taxon>Capitella</taxon>
    </lineage>
</organism>
<evidence type="ECO:0000256" key="1">
    <source>
        <dbReference type="PROSITE-ProRule" id="PRU00042"/>
    </source>
</evidence>
<reference evidence="4" key="1">
    <citation type="submission" date="2012-12" db="EMBL/GenBank/DDBJ databases">
        <authorList>
            <person name="Hellsten U."/>
            <person name="Grimwood J."/>
            <person name="Chapman J.A."/>
            <person name="Shapiro H."/>
            <person name="Aerts A."/>
            <person name="Otillar R.P."/>
            <person name="Terry A.Y."/>
            <person name="Boore J.L."/>
            <person name="Simakov O."/>
            <person name="Marletaz F."/>
            <person name="Cho S.-J."/>
            <person name="Edsinger-Gonzales E."/>
            <person name="Havlak P."/>
            <person name="Kuo D.-H."/>
            <person name="Larsson T."/>
            <person name="Lv J."/>
            <person name="Arendt D."/>
            <person name="Savage R."/>
            <person name="Osoegawa K."/>
            <person name="de Jong P."/>
            <person name="Lindberg D.R."/>
            <person name="Seaver E.C."/>
            <person name="Weisblat D.A."/>
            <person name="Putnam N.H."/>
            <person name="Grigoriev I.V."/>
            <person name="Rokhsar D.S."/>
        </authorList>
    </citation>
    <scope>NUCLEOTIDE SEQUENCE</scope>
    <source>
        <strain evidence="4">I ESC-2004</strain>
    </source>
</reference>
<reference evidence="3" key="3">
    <citation type="submission" date="2015-06" db="UniProtKB">
        <authorList>
            <consortium name="EnsemblMetazoa"/>
        </authorList>
    </citation>
    <scope>IDENTIFICATION</scope>
</reference>
<dbReference type="PANTHER" id="PTHR33206:SF1">
    <property type="entry name" value="DNA-DIRECTED DNA POLYMERASE"/>
    <property type="match status" value="1"/>
</dbReference>
<keyword evidence="4" id="KW-1185">Reference proteome</keyword>
<keyword evidence="1" id="KW-0479">Metal-binding</keyword>
<evidence type="ECO:0000259" key="2">
    <source>
        <dbReference type="PROSITE" id="PS50157"/>
    </source>
</evidence>
<proteinExistence type="predicted"/>
<sequence length="368" mass="42855">MHLDLYKDIHFSLISNIASYTKTYRCIRCGKYFKTHKQVNRHLRTCGSAVRLIYPGGIYSPAKSIFEEVKEYLGMEFSKGDSVYPYRNTYDFECMFKYNDVPLRSENTEWAAKHIPMSVSLCSNVESFTEPKCFLSERHDTDATALIHSMIKYMLDIQEEASRLLHEKYSAVLDRLDMELCAVNHDSNKKLASFLKSLKAKFDRFLSEMIVVGFNSGKYDLNVIKKQLFGAFAALNEKVIFVVRKNNNYVCIKTDNLKILDIVNYLAPGFSYAKYLKAFNCSVMKGYFPYEWLDSYDKLAETSLPPKSAFYSTLTKTGISDEEYNYCKDVWEKNGMSTFSDFLIWYNNLDTQPFLEAIDKQMKFYTDR</sequence>
<dbReference type="PANTHER" id="PTHR33206">
    <property type="entry name" value="PROTEIN CBG10425"/>
    <property type="match status" value="1"/>
</dbReference>
<dbReference type="GO" id="GO:0008270">
    <property type="term" value="F:zinc ion binding"/>
    <property type="evidence" value="ECO:0007669"/>
    <property type="project" value="UniProtKB-KW"/>
</dbReference>
<evidence type="ECO:0000313" key="3">
    <source>
        <dbReference type="EnsemblMetazoa" id="CapteP187700"/>
    </source>
</evidence>
<feature type="domain" description="C2H2-type" evidence="2">
    <location>
        <begin position="24"/>
        <end position="45"/>
    </location>
</feature>